<dbReference type="RefSeq" id="WP_099478492.1">
    <property type="nucleotide sequence ID" value="NZ_CP016809.1"/>
</dbReference>
<dbReference type="Gene3D" id="2.60.120.260">
    <property type="entry name" value="Galactose-binding domain-like"/>
    <property type="match status" value="1"/>
</dbReference>
<dbReference type="KEGG" id="pib:BBD41_19260"/>
<name>A0A1B2E3G5_9BACL</name>
<reference evidence="1" key="1">
    <citation type="submission" date="2016-08" db="EMBL/GenBank/DDBJ databases">
        <title>Complete Genome Seqeunce of Paenibacillus sp. nov. IHBB 9852 from high altitute lake of Indian trans-Himalayas.</title>
        <authorList>
            <person name="Kiran S."/>
            <person name="Swarnkar M.K."/>
            <person name="Rana A."/>
            <person name="Tewari R."/>
            <person name="Gulati A."/>
        </authorList>
    </citation>
    <scope>NUCLEOTIDE SEQUENCE [LARGE SCALE GENOMIC DNA]</scope>
    <source>
        <strain evidence="1">IHBB 9852</strain>
    </source>
</reference>
<proteinExistence type="predicted"/>
<dbReference type="EMBL" id="CP016809">
    <property type="protein sequence ID" value="ANY74536.1"/>
    <property type="molecule type" value="Genomic_DNA"/>
</dbReference>
<evidence type="ECO:0000313" key="1">
    <source>
        <dbReference type="EMBL" id="ANY74536.1"/>
    </source>
</evidence>
<sequence>MTNPVTPNIGLNKIDRTSPATTYFDLEKYIDQNADTVDRFAGEASQAIEALQQRLDTEERREVVLQPGLQIVNEERSAPFSLSGIKGRTLVNLLGRDGNCENVSRFTPWQATLAAETVNKTQGNQSLKITTTATPGGSGALTGFPVKEGSYYLIVAEVRLGSGTSIGAYLNGLAYSKGNTNSTDTTKFKTVWKAYSVSAAATVYAVGEVVGPSGSVGYVDAIRVYEISAIDYAALDGMTPEQIAAKYPYVDSLQPVRNPYVLRYGENLLPPFYEWARGSQTNVISPYALNLNAIEAFHITTCEVPFVIGQSYTLTATFSGDVGGYIHVRGYDSSGAINSLDITTSQSKIGINVLNYTVPEGTVSIVVIFTNTKVGVFNVSNPMLTLGSETKPFKPREDSMLAMQTDLYADPVNGANADEVFEKDGQYFKLAKWKGNALDGSLSYVVLNNYTGFKRVAVPVGQLPLPLTLQKYWATKYQGSLLSLIDTSTRVDAVDYSDTHGWLLSISNTDSGWGDNYTPTADEIKAYFIGWKMYDAAANASSVYNGSGGKAWVNLAKFVKGDHSEYTTTIPTVPAVEYTPYQLVYQLATPTVEPIVSEGMLTFNEGDNQIEVGTGIVVRESVKPVVWSNGYTWINGRTIPSYPLKNRPSKILTIYKNARQNTGWRYEPVDSGFQDIHGLVQARIENSLFDTSAAYSATYLMMDTSPIVPFTGSYAANEKMMLQELTDTVQQNATAVSVLMNKKADKDSAGWITPTLLNGAINVTGLPPVRIMKDSMGYVHIQGAIKPMNMSVSTVFKLPKGYRPGVLNVLIVAGLPTDSGDVYTRINIDPNGDVVFVPTNNPNHWVSFFNIPPFLAEQ</sequence>
<organism evidence="1">
    <name type="scientific">Paenibacillus ihbetae</name>
    <dbReference type="NCBI Taxonomy" id="1870820"/>
    <lineage>
        <taxon>Bacteria</taxon>
        <taxon>Bacillati</taxon>
        <taxon>Bacillota</taxon>
        <taxon>Bacilli</taxon>
        <taxon>Bacillales</taxon>
        <taxon>Paenibacillaceae</taxon>
        <taxon>Paenibacillus</taxon>
    </lineage>
</organism>
<dbReference type="AlphaFoldDB" id="A0A1B2E3G5"/>
<accession>A0A1B2E3G5</accession>
<protein>
    <submittedName>
        <fullName evidence="1">Uncharacterized protein</fullName>
    </submittedName>
</protein>
<gene>
    <name evidence="1" type="ORF">BBD41_19260</name>
</gene>
<dbReference type="GeneID" id="48310414"/>